<evidence type="ECO:0000313" key="1">
    <source>
        <dbReference type="EMBL" id="CAI0403917.1"/>
    </source>
</evidence>
<proteinExistence type="predicted"/>
<gene>
    <name evidence="1" type="ORF">LITE_LOCUS12253</name>
</gene>
<reference evidence="1" key="1">
    <citation type="submission" date="2022-08" db="EMBL/GenBank/DDBJ databases">
        <authorList>
            <person name="Gutierrez-Valencia J."/>
        </authorList>
    </citation>
    <scope>NUCLEOTIDE SEQUENCE</scope>
</reference>
<name>A0AAV0J289_9ROSI</name>
<dbReference type="Proteomes" id="UP001154282">
    <property type="component" value="Unassembled WGS sequence"/>
</dbReference>
<keyword evidence="2" id="KW-1185">Reference proteome</keyword>
<dbReference type="AlphaFoldDB" id="A0AAV0J289"/>
<organism evidence="1 2">
    <name type="scientific">Linum tenue</name>
    <dbReference type="NCBI Taxonomy" id="586396"/>
    <lineage>
        <taxon>Eukaryota</taxon>
        <taxon>Viridiplantae</taxon>
        <taxon>Streptophyta</taxon>
        <taxon>Embryophyta</taxon>
        <taxon>Tracheophyta</taxon>
        <taxon>Spermatophyta</taxon>
        <taxon>Magnoliopsida</taxon>
        <taxon>eudicotyledons</taxon>
        <taxon>Gunneridae</taxon>
        <taxon>Pentapetalae</taxon>
        <taxon>rosids</taxon>
        <taxon>fabids</taxon>
        <taxon>Malpighiales</taxon>
        <taxon>Linaceae</taxon>
        <taxon>Linum</taxon>
    </lineage>
</organism>
<sequence>MCGGSWSPTGFISTETTMRMASRLQRQAPSVSQSNNFIVGPKYKIARIRIQDVVVVRRAAHLEVQLFQSMGNRALAAPDSGADRRVRIRGSVNRARPV</sequence>
<comment type="caution">
    <text evidence="1">The sequence shown here is derived from an EMBL/GenBank/DDBJ whole genome shotgun (WGS) entry which is preliminary data.</text>
</comment>
<accession>A0AAV0J289</accession>
<evidence type="ECO:0000313" key="2">
    <source>
        <dbReference type="Proteomes" id="UP001154282"/>
    </source>
</evidence>
<protein>
    <submittedName>
        <fullName evidence="1">Uncharacterized protein</fullName>
    </submittedName>
</protein>
<dbReference type="EMBL" id="CAMGYJ010000004">
    <property type="protein sequence ID" value="CAI0403917.1"/>
    <property type="molecule type" value="Genomic_DNA"/>
</dbReference>